<comment type="caution">
    <text evidence="2">The sequence shown here is derived from an EMBL/GenBank/DDBJ whole genome shotgun (WGS) entry which is preliminary data.</text>
</comment>
<dbReference type="Proteomes" id="UP000638570">
    <property type="component" value="Unassembled WGS sequence"/>
</dbReference>
<gene>
    <name evidence="2" type="ORF">JKV55_11895</name>
</gene>
<dbReference type="PANTHER" id="PTHR40593">
    <property type="entry name" value="PENICILLIN-BINDING PROTEIN ACTIVATOR LPOB"/>
    <property type="match status" value="1"/>
</dbReference>
<dbReference type="InterPro" id="IPR014094">
    <property type="entry name" value="LpoB"/>
</dbReference>
<dbReference type="Pfam" id="PF13036">
    <property type="entry name" value="LpoB"/>
    <property type="match status" value="1"/>
</dbReference>
<dbReference type="RefSeq" id="WP_202085582.1">
    <property type="nucleotide sequence ID" value="NZ_JAERTZ010000025.1"/>
</dbReference>
<protein>
    <submittedName>
        <fullName evidence="2">Penicillin-binding protein activator LpoB</fullName>
    </submittedName>
</protein>
<dbReference type="PANTHER" id="PTHR40593:SF1">
    <property type="entry name" value="PENICILLIN-BINDING PROTEIN ACTIVATOR LPOB"/>
    <property type="match status" value="1"/>
</dbReference>
<accession>A0ABS1QT34</accession>
<feature type="compositionally biased region" description="Pro residues" evidence="1">
    <location>
        <begin position="30"/>
        <end position="62"/>
    </location>
</feature>
<evidence type="ECO:0000256" key="1">
    <source>
        <dbReference type="SAM" id="MobiDB-lite"/>
    </source>
</evidence>
<reference evidence="3" key="1">
    <citation type="submission" date="2021-01" db="EMBL/GenBank/DDBJ databases">
        <title>Genome public.</title>
        <authorList>
            <person name="Liu C."/>
            <person name="Sun Q."/>
        </authorList>
    </citation>
    <scope>NUCLEOTIDE SEQUENCE [LARGE SCALE GENOMIC DNA]</scope>
    <source>
        <strain evidence="3">CGMCC 1.18722</strain>
    </source>
</reference>
<organism evidence="2 3">
    <name type="scientific">Zobellella iuensis</name>
    <dbReference type="NCBI Taxonomy" id="2803811"/>
    <lineage>
        <taxon>Bacteria</taxon>
        <taxon>Pseudomonadati</taxon>
        <taxon>Pseudomonadota</taxon>
        <taxon>Gammaproteobacteria</taxon>
        <taxon>Aeromonadales</taxon>
        <taxon>Aeromonadaceae</taxon>
        <taxon>Zobellella</taxon>
    </lineage>
</organism>
<feature type="region of interest" description="Disordered" evidence="1">
    <location>
        <begin position="28"/>
        <end position="62"/>
    </location>
</feature>
<evidence type="ECO:0000313" key="3">
    <source>
        <dbReference type="Proteomes" id="UP000638570"/>
    </source>
</evidence>
<sequence>MRLYRVSLILAATVLGGCTLPYPYSSQPAPVTPATPEPRPATPVVQPPLRPTPPPVIELPEPPVATPLPEARTVNLDQLADGLAARLRNSGAIGEVNGVVLLDEIRNLAGSPVDTRGLTQRLQANLAGSLRFADSARVSSLRQQLAYQDGRADMAALVRLGRQSGADYLLSGSLSRSGSGFSLQGQLMELASGEVLWSDSVSGR</sequence>
<name>A0ABS1QT34_9GAMM</name>
<dbReference type="PROSITE" id="PS51257">
    <property type="entry name" value="PROKAR_LIPOPROTEIN"/>
    <property type="match status" value="1"/>
</dbReference>
<dbReference type="Gene3D" id="3.40.50.10610">
    <property type="entry name" value="ABC-type transport auxiliary lipoprotein component"/>
    <property type="match status" value="1"/>
</dbReference>
<dbReference type="EMBL" id="JAERTZ010000025">
    <property type="protein sequence ID" value="MBL1378027.1"/>
    <property type="molecule type" value="Genomic_DNA"/>
</dbReference>
<evidence type="ECO:0000313" key="2">
    <source>
        <dbReference type="EMBL" id="MBL1378027.1"/>
    </source>
</evidence>
<proteinExistence type="predicted"/>
<keyword evidence="3" id="KW-1185">Reference proteome</keyword>